<feature type="compositionally biased region" description="Basic and acidic residues" evidence="1">
    <location>
        <begin position="58"/>
        <end position="69"/>
    </location>
</feature>
<reference evidence="2 3" key="2">
    <citation type="journal article" date="2016" name="Science">
        <title>A bacterium that degrades and assimilates poly(ethylene terephthalate).</title>
        <authorList>
            <person name="Yoshida S."/>
            <person name="Hiraga K."/>
            <person name="Takehana T."/>
            <person name="Taniguchi I."/>
            <person name="Yamaji H."/>
            <person name="Maeda Y."/>
            <person name="Toyohara K."/>
            <person name="Miyamoto K."/>
            <person name="Kimura Y."/>
            <person name="Oda K."/>
        </authorList>
    </citation>
    <scope>NUCLEOTIDE SEQUENCE [LARGE SCALE GENOMIC DNA]</scope>
    <source>
        <strain evidence="3">NBRC 110686 / TISTR 2288 / 201-F6</strain>
    </source>
</reference>
<dbReference type="AlphaFoldDB" id="A0A0K8P7X5"/>
<evidence type="ECO:0000313" key="3">
    <source>
        <dbReference type="Proteomes" id="UP000037660"/>
    </source>
</evidence>
<dbReference type="EMBL" id="BBYR01000085">
    <property type="protein sequence ID" value="GAP38753.1"/>
    <property type="molecule type" value="Genomic_DNA"/>
</dbReference>
<proteinExistence type="predicted"/>
<sequence>MKRAGGGPRPRRTALDAPAPAPPGGDTWLDEITERPAVADAETVGESAARRAAGRRAAARESGRGKHRG</sequence>
<dbReference type="RefSeq" id="WP_054022598.1">
    <property type="nucleotide sequence ID" value="NZ_BBYR01000085.1"/>
</dbReference>
<feature type="region of interest" description="Disordered" evidence="1">
    <location>
        <begin position="1"/>
        <end position="69"/>
    </location>
</feature>
<organism evidence="2 3">
    <name type="scientific">Piscinibacter sakaiensis</name>
    <name type="common">Ideonella sakaiensis</name>
    <dbReference type="NCBI Taxonomy" id="1547922"/>
    <lineage>
        <taxon>Bacteria</taxon>
        <taxon>Pseudomonadati</taxon>
        <taxon>Pseudomonadota</taxon>
        <taxon>Betaproteobacteria</taxon>
        <taxon>Burkholderiales</taxon>
        <taxon>Sphaerotilaceae</taxon>
        <taxon>Piscinibacter</taxon>
    </lineage>
</organism>
<gene>
    <name evidence="2" type="ORF">ISF6_5306</name>
</gene>
<evidence type="ECO:0000313" key="2">
    <source>
        <dbReference type="EMBL" id="GAP38753.1"/>
    </source>
</evidence>
<keyword evidence="3" id="KW-1185">Reference proteome</keyword>
<name>A0A0K8P7X5_PISS1</name>
<dbReference type="STRING" id="1547922.ISF6_5306"/>
<accession>A0A0K8P7X5</accession>
<protein>
    <submittedName>
        <fullName evidence="2">Uncharacterized protein</fullName>
    </submittedName>
</protein>
<reference evidence="3" key="1">
    <citation type="submission" date="2015-07" db="EMBL/GenBank/DDBJ databases">
        <title>Discovery of a poly(ethylene terephthalate assimilation.</title>
        <authorList>
            <person name="Yoshida S."/>
            <person name="Hiraga K."/>
            <person name="Takehana T."/>
            <person name="Taniguchi I."/>
            <person name="Yamaji H."/>
            <person name="Maeda Y."/>
            <person name="Toyohara K."/>
            <person name="Miyamoto K."/>
            <person name="Kimura Y."/>
            <person name="Oda K."/>
        </authorList>
    </citation>
    <scope>NUCLEOTIDE SEQUENCE [LARGE SCALE GENOMIC DNA]</scope>
    <source>
        <strain evidence="3">NBRC 110686 / TISTR 2288 / 201-F6</strain>
    </source>
</reference>
<comment type="caution">
    <text evidence="2">The sequence shown here is derived from an EMBL/GenBank/DDBJ whole genome shotgun (WGS) entry which is preliminary data.</text>
</comment>
<evidence type="ECO:0000256" key="1">
    <source>
        <dbReference type="SAM" id="MobiDB-lite"/>
    </source>
</evidence>
<dbReference type="Proteomes" id="UP000037660">
    <property type="component" value="Unassembled WGS sequence"/>
</dbReference>